<evidence type="ECO:0000313" key="1">
    <source>
        <dbReference type="EMBL" id="AIO68435.1"/>
    </source>
</evidence>
<proteinExistence type="predicted"/>
<accession>A0AAI8FPZ2</accession>
<organism evidence="1 2">
    <name type="scientific">Burkholderia oklahomensis</name>
    <dbReference type="NCBI Taxonomy" id="342113"/>
    <lineage>
        <taxon>Bacteria</taxon>
        <taxon>Pseudomonadati</taxon>
        <taxon>Pseudomonadota</taxon>
        <taxon>Betaproteobacteria</taxon>
        <taxon>Burkholderiales</taxon>
        <taxon>Burkholderiaceae</taxon>
        <taxon>Burkholderia</taxon>
        <taxon>pseudomallei group</taxon>
    </lineage>
</organism>
<dbReference type="Proteomes" id="UP000029424">
    <property type="component" value="Chromosome 1"/>
</dbReference>
<protein>
    <submittedName>
        <fullName evidence="1">Uncharacterized protein</fullName>
    </submittedName>
</protein>
<reference evidence="1 2" key="1">
    <citation type="submission" date="2014-06" db="EMBL/GenBank/DDBJ databases">
        <authorList>
            <person name="Bishop-Lilly K.A."/>
            <person name="Broomall S.M."/>
            <person name="Chain P.S."/>
            <person name="Chertkov O."/>
            <person name="Coyne S.R."/>
            <person name="Daligault H.E."/>
            <person name="Davenport K.W."/>
            <person name="Erkkila T."/>
            <person name="Frey K.G."/>
            <person name="Gibbons H.S."/>
            <person name="Gu W."/>
            <person name="Jaissle J."/>
            <person name="Johnson S.L."/>
            <person name="Koroleva G.I."/>
            <person name="Ladner J.T."/>
            <person name="Lo C.-C."/>
            <person name="Minogue T.D."/>
            <person name="Munk C."/>
            <person name="Palacios G.F."/>
            <person name="Redden C.L."/>
            <person name="Rosenzweig C.N."/>
            <person name="Scholz M.B."/>
            <person name="Teshima H."/>
            <person name="Xu Y."/>
        </authorList>
    </citation>
    <scope>NUCLEOTIDE SEQUENCE [LARGE SCALE GENOMIC DNA]</scope>
    <source>
        <strain evidence="1 2">EO147</strain>
    </source>
</reference>
<keyword evidence="2" id="KW-1185">Reference proteome</keyword>
<dbReference type="KEGG" id="bok:DM82_2301"/>
<dbReference type="AlphaFoldDB" id="A0AAI8FPZ2"/>
<evidence type="ECO:0000313" key="2">
    <source>
        <dbReference type="Proteomes" id="UP000029424"/>
    </source>
</evidence>
<name>A0AAI8FPZ2_9BURK</name>
<dbReference type="RefSeq" id="WP_010105809.1">
    <property type="nucleotide sequence ID" value="NZ_CP008726.1"/>
</dbReference>
<sequence length="92" mass="10073">MARLTIDELYRELEATDEGYIRRKLAIGGYTSAQTKHVQAWLAQRDSERAEQRAARDLLASSRTAFWTMVGAFGGVGAVLVAIAAIVFARAS</sequence>
<dbReference type="EMBL" id="CP008726">
    <property type="protein sequence ID" value="AIO68435.1"/>
    <property type="molecule type" value="Genomic_DNA"/>
</dbReference>
<gene>
    <name evidence="1" type="ORF">DM82_2301</name>
</gene>